<accession>A0AA88GTM7</accession>
<feature type="transmembrane region" description="Helical" evidence="2">
    <location>
        <begin position="148"/>
        <end position="168"/>
    </location>
</feature>
<feature type="region of interest" description="Disordered" evidence="1">
    <location>
        <begin position="883"/>
        <end position="909"/>
    </location>
</feature>
<keyword evidence="4" id="KW-1185">Reference proteome</keyword>
<reference evidence="3 4" key="1">
    <citation type="journal article" date="2018" name="BMC Genomics">
        <title>The genome of Naegleria lovaniensis, the basis for a comparative approach to unravel pathogenicity factors of the human pathogenic amoeba N. fowleri.</title>
        <authorList>
            <person name="Liechti N."/>
            <person name="Schurch N."/>
            <person name="Bruggmann R."/>
            <person name="Wittwer M."/>
        </authorList>
    </citation>
    <scope>NUCLEOTIDE SEQUENCE [LARGE SCALE GENOMIC DNA]</scope>
    <source>
        <strain evidence="3 4">ATCC 30569</strain>
    </source>
</reference>
<feature type="compositionally biased region" description="Low complexity" evidence="1">
    <location>
        <begin position="331"/>
        <end position="344"/>
    </location>
</feature>
<feature type="compositionally biased region" description="Polar residues" evidence="1">
    <location>
        <begin position="484"/>
        <end position="496"/>
    </location>
</feature>
<protein>
    <submittedName>
        <fullName evidence="3">Uncharacterized protein</fullName>
    </submittedName>
</protein>
<feature type="region of interest" description="Disordered" evidence="1">
    <location>
        <begin position="1043"/>
        <end position="1065"/>
    </location>
</feature>
<feature type="compositionally biased region" description="Polar residues" evidence="1">
    <location>
        <begin position="711"/>
        <end position="728"/>
    </location>
</feature>
<feature type="compositionally biased region" description="Polar residues" evidence="1">
    <location>
        <begin position="303"/>
        <end position="324"/>
    </location>
</feature>
<feature type="transmembrane region" description="Helical" evidence="2">
    <location>
        <begin position="36"/>
        <end position="58"/>
    </location>
</feature>
<gene>
    <name evidence="3" type="ORF">C9374_003207</name>
</gene>
<dbReference type="AlphaFoldDB" id="A0AA88GTM7"/>
<feature type="compositionally biased region" description="Polar residues" evidence="1">
    <location>
        <begin position="888"/>
        <end position="906"/>
    </location>
</feature>
<keyword evidence="2" id="KW-1133">Transmembrane helix</keyword>
<evidence type="ECO:0000313" key="3">
    <source>
        <dbReference type="EMBL" id="KAG2386058.1"/>
    </source>
</evidence>
<evidence type="ECO:0000256" key="1">
    <source>
        <dbReference type="SAM" id="MobiDB-lite"/>
    </source>
</evidence>
<feature type="region of interest" description="Disordered" evidence="1">
    <location>
        <begin position="303"/>
        <end position="344"/>
    </location>
</feature>
<feature type="compositionally biased region" description="Polar residues" evidence="1">
    <location>
        <begin position="464"/>
        <end position="474"/>
    </location>
</feature>
<name>A0AA88GTM7_NAELO</name>
<dbReference type="GeneID" id="68095662"/>
<feature type="region of interest" description="Disordered" evidence="1">
    <location>
        <begin position="464"/>
        <end position="496"/>
    </location>
</feature>
<evidence type="ECO:0000256" key="2">
    <source>
        <dbReference type="SAM" id="Phobius"/>
    </source>
</evidence>
<organism evidence="3 4">
    <name type="scientific">Naegleria lovaniensis</name>
    <name type="common">Amoeba</name>
    <dbReference type="NCBI Taxonomy" id="51637"/>
    <lineage>
        <taxon>Eukaryota</taxon>
        <taxon>Discoba</taxon>
        <taxon>Heterolobosea</taxon>
        <taxon>Tetramitia</taxon>
        <taxon>Eutetramitia</taxon>
        <taxon>Vahlkampfiidae</taxon>
        <taxon>Naegleria</taxon>
    </lineage>
</organism>
<sequence>MQVQECPYPFVCSEYSTLNLEWIRADALMPTNNYAAFSHSLSGTMVLSLILTVLYVMIQGRGKRSFLSLFSIMFMGVFSHWLLDVVVHRPDMSLFPPFTQTLIGMGAWHYWSRLSNLLLEYSCVYIGLAGIIATRIMNSGMKGTSWSFWIACGLFTIVATVLNYVALYDDTARKIASTAVDQAVLQPDHATPVCFSYLISISISYFMDSSQMSFEKSTDVKIKNTTQACTPLNQYHHDSIITPEQPATMSKASPCQSDKSTPVDSAHGSSPHSTHDGQSCNLQHDQVTTPIKKKSQRLAISPFQNTESSDFNQNESHTKPCTNNKLKEHSSNSSPLLSDISPSYSSLESDEAELDMLAFTSPIVDPRTNHFGTIRGGARMEDCTLEEVDGALNHLQLPSKNNSSSPEGTSSHALVDEFTESDQSSLTTKSDDICFTPSPPMLREQQAIPEWRIKDDKEVASSPSDLFSAFGSTRTPDKRRVSKISPSSGTSYGTMSANSITTPNKCKGAWFNTGSNRSTPQVSSSDKSFLRSPLSKACEEVKTISRPMHEQFPMEVNKLLHKWTHLQRHAPHALHVHCAILKQKAPCPSLVTNASSFDFECKYRLLNHEGVVLTSIGTSNSRVRARNMAATSMLIQLYPEFQGDVLQIMKHLDQQLKEKNINLRKIITDENDVAHQEETFKLIDEKVIKEGFNPTSTVCTRNESPHGEGTNKCSDTTNSQLTAQSPSENPYGRVGPFPMFDQVTGLPFPLEEPIKVLNEVIHLKGFNYPTCRHKEFPSSEVISGQPAQHGEGELVLNRLPTIHSIIMVLETHKGVYYSEGKGYDVRQAKSECAWKMLNYLFPYLNGNWALILNQIERLREQKRKEKLQKREFGAKRKLDFSNMMPTDVGSSGVSTTGPPQTSTGEGNVNLDGKLKQTSSNSATVSAHNQVPSCKSCAVTSIPVPPQPFNNNGYPFYFISPEGIPLQTQQHFPPNNMMMVPPMYYPPPPSSQFFNPYVHHQVMSSTPHHANVYHHPFGFLPQQPSSYTPQHGPFWFSYGGFQQQPQQHSPNFGFIQPSSNDTNKKK</sequence>
<comment type="caution">
    <text evidence="3">The sequence shown here is derived from an EMBL/GenBank/DDBJ whole genome shotgun (WGS) entry which is preliminary data.</text>
</comment>
<proteinExistence type="predicted"/>
<dbReference type="EMBL" id="PYSW02000017">
    <property type="protein sequence ID" value="KAG2386058.1"/>
    <property type="molecule type" value="Genomic_DNA"/>
</dbReference>
<dbReference type="Proteomes" id="UP000816034">
    <property type="component" value="Unassembled WGS sequence"/>
</dbReference>
<feature type="region of interest" description="Disordered" evidence="1">
    <location>
        <begin position="418"/>
        <end position="440"/>
    </location>
</feature>
<feature type="region of interest" description="Disordered" evidence="1">
    <location>
        <begin position="245"/>
        <end position="281"/>
    </location>
</feature>
<feature type="transmembrane region" description="Helical" evidence="2">
    <location>
        <begin position="65"/>
        <end position="82"/>
    </location>
</feature>
<feature type="transmembrane region" description="Helical" evidence="2">
    <location>
        <begin position="118"/>
        <end position="136"/>
    </location>
</feature>
<evidence type="ECO:0000313" key="4">
    <source>
        <dbReference type="Proteomes" id="UP000816034"/>
    </source>
</evidence>
<feature type="region of interest" description="Disordered" evidence="1">
    <location>
        <begin position="698"/>
        <end position="734"/>
    </location>
</feature>
<keyword evidence="2" id="KW-0472">Membrane</keyword>
<dbReference type="RefSeq" id="XP_044550051.1">
    <property type="nucleotide sequence ID" value="XM_044692710.1"/>
</dbReference>
<keyword evidence="2" id="KW-0812">Transmembrane</keyword>